<feature type="region of interest" description="Disordered" evidence="1">
    <location>
        <begin position="138"/>
        <end position="164"/>
    </location>
</feature>
<accession>A0ABP1NV12</accession>
<dbReference type="Proteomes" id="UP001642520">
    <property type="component" value="Unassembled WGS sequence"/>
</dbReference>
<organism evidence="2 3">
    <name type="scientific">Xylocopa violacea</name>
    <name type="common">Violet carpenter bee</name>
    <name type="synonym">Apis violacea</name>
    <dbReference type="NCBI Taxonomy" id="135666"/>
    <lineage>
        <taxon>Eukaryota</taxon>
        <taxon>Metazoa</taxon>
        <taxon>Ecdysozoa</taxon>
        <taxon>Arthropoda</taxon>
        <taxon>Hexapoda</taxon>
        <taxon>Insecta</taxon>
        <taxon>Pterygota</taxon>
        <taxon>Neoptera</taxon>
        <taxon>Endopterygota</taxon>
        <taxon>Hymenoptera</taxon>
        <taxon>Apocrita</taxon>
        <taxon>Aculeata</taxon>
        <taxon>Apoidea</taxon>
        <taxon>Anthophila</taxon>
        <taxon>Apidae</taxon>
        <taxon>Xylocopa</taxon>
        <taxon>Xylocopa</taxon>
    </lineage>
</organism>
<comment type="caution">
    <text evidence="2">The sequence shown here is derived from an EMBL/GenBank/DDBJ whole genome shotgun (WGS) entry which is preliminary data.</text>
</comment>
<reference evidence="2 3" key="1">
    <citation type="submission" date="2024-08" db="EMBL/GenBank/DDBJ databases">
        <authorList>
            <person name="Will J Nash"/>
            <person name="Angela Man"/>
            <person name="Seanna McTaggart"/>
            <person name="Kendall Baker"/>
            <person name="Tom Barker"/>
            <person name="Leah Catchpole"/>
            <person name="Alex Durrant"/>
            <person name="Karim Gharbi"/>
            <person name="Naomi Irish"/>
            <person name="Gemy Kaithakottil"/>
            <person name="Debby Ku"/>
            <person name="Aaliyah Providence"/>
            <person name="Felix Shaw"/>
            <person name="David Swarbreck"/>
            <person name="Chris Watkins"/>
            <person name="Ann M. McCartney"/>
            <person name="Giulio Formenti"/>
            <person name="Alice Mouton"/>
            <person name="Noel Vella"/>
            <person name="Bjorn M von Reumont"/>
            <person name="Adriana Vella"/>
            <person name="Wilfried Haerty"/>
        </authorList>
    </citation>
    <scope>NUCLEOTIDE SEQUENCE [LARGE SCALE GENOMIC DNA]</scope>
</reference>
<feature type="region of interest" description="Disordered" evidence="1">
    <location>
        <begin position="1"/>
        <end position="37"/>
    </location>
</feature>
<gene>
    <name evidence="2" type="ORF">XYLVIOL_LOCUS6253</name>
</gene>
<evidence type="ECO:0000313" key="2">
    <source>
        <dbReference type="EMBL" id="CAL7943724.1"/>
    </source>
</evidence>
<name>A0ABP1NV12_XYLVO</name>
<evidence type="ECO:0000313" key="3">
    <source>
        <dbReference type="Proteomes" id="UP001642520"/>
    </source>
</evidence>
<protein>
    <submittedName>
        <fullName evidence="2">Uncharacterized protein</fullName>
    </submittedName>
</protein>
<dbReference type="EMBL" id="CAXAJV020001293">
    <property type="protein sequence ID" value="CAL7943724.1"/>
    <property type="molecule type" value="Genomic_DNA"/>
</dbReference>
<keyword evidence="3" id="KW-1185">Reference proteome</keyword>
<evidence type="ECO:0000256" key="1">
    <source>
        <dbReference type="SAM" id="MobiDB-lite"/>
    </source>
</evidence>
<feature type="compositionally biased region" description="Basic residues" evidence="1">
    <location>
        <begin position="21"/>
        <end position="30"/>
    </location>
</feature>
<sequence length="164" mass="18604">MSHDNRNVPSIGKTLSSITSKRSHLIKSRQKQSSAKIPTKTLLSKRGIWTNNLTARDQRVTNNASQNEIVKIKNVKSKEYPESIGNRSYDDTNEDDPVTMLRKEIQEWKINELLTFRTEEKLIGTPSEQCSYSYVASGETTKRQRSPNNVPKTPLTHADLSTVT</sequence>
<proteinExistence type="predicted"/>